<sequence length="88" mass="9539">MLRVASMEISWRNTLKKIEKAGGKLHGDVESPRALATLKSSGKKLNIEKEDPANEGDDGVPTTPDPKKLGRGKKAAVPLTSTRTTVEW</sequence>
<reference evidence="2 3" key="1">
    <citation type="submission" date="2016-10" db="EMBL/GenBank/DDBJ databases">
        <authorList>
            <person name="Varghese N."/>
        </authorList>
    </citation>
    <scope>NUCLEOTIDE SEQUENCE [LARGE SCALE GENOMIC DNA]</scope>
</reference>
<dbReference type="Proteomes" id="UP000215453">
    <property type="component" value="Chromosome 7"/>
</dbReference>
<evidence type="ECO:0000256" key="1">
    <source>
        <dbReference type="SAM" id="MobiDB-lite"/>
    </source>
</evidence>
<dbReference type="EMBL" id="LT882682">
    <property type="protein sequence ID" value="SMY26524.1"/>
    <property type="molecule type" value="Genomic_DNA"/>
</dbReference>
<gene>
    <name evidence="2" type="ORF">ZT1A5_G7967</name>
</gene>
<evidence type="ECO:0000313" key="3">
    <source>
        <dbReference type="Proteomes" id="UP000215453"/>
    </source>
</evidence>
<protein>
    <submittedName>
        <fullName evidence="2">Uncharacterized protein</fullName>
    </submittedName>
</protein>
<organism evidence="2 3">
    <name type="scientific">Zymoseptoria tritici ST99CH_1A5</name>
    <dbReference type="NCBI Taxonomy" id="1276529"/>
    <lineage>
        <taxon>Eukaryota</taxon>
        <taxon>Fungi</taxon>
        <taxon>Dikarya</taxon>
        <taxon>Ascomycota</taxon>
        <taxon>Pezizomycotina</taxon>
        <taxon>Dothideomycetes</taxon>
        <taxon>Dothideomycetidae</taxon>
        <taxon>Mycosphaerellales</taxon>
        <taxon>Mycosphaerellaceae</taxon>
        <taxon>Zymoseptoria</taxon>
    </lineage>
</organism>
<name>A0A1Y6LQ54_ZYMTR</name>
<accession>A0A1Y6LQ54</accession>
<feature type="region of interest" description="Disordered" evidence="1">
    <location>
        <begin position="40"/>
        <end position="88"/>
    </location>
</feature>
<feature type="compositionally biased region" description="Polar residues" evidence="1">
    <location>
        <begin position="79"/>
        <end position="88"/>
    </location>
</feature>
<dbReference type="AlphaFoldDB" id="A0A1Y6LQ54"/>
<evidence type="ECO:0000313" key="2">
    <source>
        <dbReference type="EMBL" id="SMY26524.1"/>
    </source>
</evidence>
<proteinExistence type="predicted"/>